<dbReference type="InParanoid" id="A0A0H2RHP7"/>
<organism evidence="2 3">
    <name type="scientific">Schizopora paradoxa</name>
    <dbReference type="NCBI Taxonomy" id="27342"/>
    <lineage>
        <taxon>Eukaryota</taxon>
        <taxon>Fungi</taxon>
        <taxon>Dikarya</taxon>
        <taxon>Basidiomycota</taxon>
        <taxon>Agaricomycotina</taxon>
        <taxon>Agaricomycetes</taxon>
        <taxon>Hymenochaetales</taxon>
        <taxon>Schizoporaceae</taxon>
        <taxon>Schizopora</taxon>
    </lineage>
</organism>
<feature type="compositionally biased region" description="Low complexity" evidence="1">
    <location>
        <begin position="60"/>
        <end position="77"/>
    </location>
</feature>
<feature type="compositionally biased region" description="Polar residues" evidence="1">
    <location>
        <begin position="201"/>
        <end position="210"/>
    </location>
</feature>
<proteinExistence type="predicted"/>
<feature type="compositionally biased region" description="Low complexity" evidence="1">
    <location>
        <begin position="316"/>
        <end position="326"/>
    </location>
</feature>
<dbReference type="AlphaFoldDB" id="A0A0H2RHP7"/>
<feature type="region of interest" description="Disordered" evidence="1">
    <location>
        <begin position="253"/>
        <end position="277"/>
    </location>
</feature>
<accession>A0A0H2RHP7</accession>
<feature type="compositionally biased region" description="Low complexity" evidence="1">
    <location>
        <begin position="7"/>
        <end position="18"/>
    </location>
</feature>
<evidence type="ECO:0000313" key="2">
    <source>
        <dbReference type="EMBL" id="KLO11410.1"/>
    </source>
</evidence>
<dbReference type="Proteomes" id="UP000053477">
    <property type="component" value="Unassembled WGS sequence"/>
</dbReference>
<feature type="compositionally biased region" description="Low complexity" evidence="1">
    <location>
        <begin position="394"/>
        <end position="413"/>
    </location>
</feature>
<feature type="compositionally biased region" description="Low complexity" evidence="1">
    <location>
        <begin position="222"/>
        <end position="233"/>
    </location>
</feature>
<protein>
    <submittedName>
        <fullName evidence="2">Uncharacterized protein</fullName>
    </submittedName>
</protein>
<feature type="compositionally biased region" description="Polar residues" evidence="1">
    <location>
        <begin position="45"/>
        <end position="59"/>
    </location>
</feature>
<feature type="region of interest" description="Disordered" evidence="1">
    <location>
        <begin position="201"/>
        <end position="233"/>
    </location>
</feature>
<evidence type="ECO:0000256" key="1">
    <source>
        <dbReference type="SAM" id="MobiDB-lite"/>
    </source>
</evidence>
<gene>
    <name evidence="2" type="ORF">SCHPADRAFT_942114</name>
</gene>
<feature type="region of interest" description="Disordered" evidence="1">
    <location>
        <begin position="394"/>
        <end position="432"/>
    </location>
</feature>
<feature type="region of interest" description="Disordered" evidence="1">
    <location>
        <begin position="132"/>
        <end position="184"/>
    </location>
</feature>
<keyword evidence="3" id="KW-1185">Reference proteome</keyword>
<dbReference type="EMBL" id="KQ086001">
    <property type="protein sequence ID" value="KLO11410.1"/>
    <property type="molecule type" value="Genomic_DNA"/>
</dbReference>
<feature type="compositionally biased region" description="Low complexity" evidence="1">
    <location>
        <begin position="253"/>
        <end position="269"/>
    </location>
</feature>
<name>A0A0H2RHP7_9AGAM</name>
<feature type="compositionally biased region" description="Pro residues" evidence="1">
    <location>
        <begin position="211"/>
        <end position="221"/>
    </location>
</feature>
<sequence length="491" mass="52957">MIQLFYSSGSKTAASSNKSSKHDKRASASLELPIWAQHRSDRRFSVQNPQRSGISSVPPSSYGGSANSTSNTSNSLAARRRVDLRHSALTISLKVGTAELLKQRSPNRVSRRYESADVSGFWSRRLTQEKRIVPSPSSSASSAKEKKTQQPGAVVVVVTTPNAESNNNNNNRTPEKKGELTSSSGVDSSIVLLPIPTTHLQVAQQKTPTSRPLPRPLPRPPVHQQHQQQHQPHLALPVVAPLRIMRRNNRTSSLTAEVTTTTTTTTSSTEAPVEGHNMQPYTRTTVVTYETKEPSTPSTPLSILTPDSIAGDGDVSSSNNSSNASSPARLAHSVPLAASSSSHVFPNNAAFETAAFLLRQDSSRSAKPFTNFPLAAFPSPPSPSSSSLILNTHNSEAHASSSNSAPSSPVTSPRTFFPLPTGPNNNNNNGVPFRRRADSEVILSEAGKAQREHSLKRKTGLDAVFVVTGADERSQWEQKDLPDVLDQLRKL</sequence>
<feature type="region of interest" description="Disordered" evidence="1">
    <location>
        <begin position="1"/>
        <end position="77"/>
    </location>
</feature>
<feature type="region of interest" description="Disordered" evidence="1">
    <location>
        <begin position="291"/>
        <end position="327"/>
    </location>
</feature>
<evidence type="ECO:0000313" key="3">
    <source>
        <dbReference type="Proteomes" id="UP000053477"/>
    </source>
</evidence>
<reference evidence="2 3" key="1">
    <citation type="submission" date="2015-04" db="EMBL/GenBank/DDBJ databases">
        <title>Complete genome sequence of Schizopora paradoxa KUC8140, a cosmopolitan wood degrader in East Asia.</title>
        <authorList>
            <consortium name="DOE Joint Genome Institute"/>
            <person name="Min B."/>
            <person name="Park H."/>
            <person name="Jang Y."/>
            <person name="Kim J.-J."/>
            <person name="Kim K.H."/>
            <person name="Pangilinan J."/>
            <person name="Lipzen A."/>
            <person name="Riley R."/>
            <person name="Grigoriev I.V."/>
            <person name="Spatafora J.W."/>
            <person name="Choi I.-G."/>
        </authorList>
    </citation>
    <scope>NUCLEOTIDE SEQUENCE [LARGE SCALE GENOMIC DNA]</scope>
    <source>
        <strain evidence="2 3">KUC8140</strain>
    </source>
</reference>
<feature type="compositionally biased region" description="Polar residues" evidence="1">
    <location>
        <begin position="291"/>
        <end position="302"/>
    </location>
</feature>